<keyword evidence="2" id="KW-0614">Plasmid</keyword>
<gene>
    <name evidence="2" type="ORF">M878_45760</name>
</gene>
<dbReference type="AlphaFoldDB" id="V6JEB7"/>
<evidence type="ECO:0000313" key="3">
    <source>
        <dbReference type="Proteomes" id="UP000017984"/>
    </source>
</evidence>
<feature type="region of interest" description="Disordered" evidence="1">
    <location>
        <begin position="193"/>
        <end position="213"/>
    </location>
</feature>
<dbReference type="HOGENOM" id="CLU_1293745_0_0_11"/>
<name>V6JEB7_STRRC</name>
<evidence type="ECO:0000256" key="1">
    <source>
        <dbReference type="SAM" id="MobiDB-lite"/>
    </source>
</evidence>
<organism evidence="2 3">
    <name type="scientific">Streptomyces roseochromogenus subsp. oscitans DS 12.976</name>
    <dbReference type="NCBI Taxonomy" id="1352936"/>
    <lineage>
        <taxon>Bacteria</taxon>
        <taxon>Bacillati</taxon>
        <taxon>Actinomycetota</taxon>
        <taxon>Actinomycetes</taxon>
        <taxon>Kitasatosporales</taxon>
        <taxon>Streptomycetaceae</taxon>
        <taxon>Streptomyces</taxon>
    </lineage>
</organism>
<dbReference type="Proteomes" id="UP000017984">
    <property type="component" value="Plasmid pSros1"/>
</dbReference>
<dbReference type="RefSeq" id="WP_023554004.1">
    <property type="nucleotide sequence ID" value="NZ_CM002286.1"/>
</dbReference>
<dbReference type="EMBL" id="AWQX01000398">
    <property type="protein sequence ID" value="EST18073.1"/>
    <property type="molecule type" value="Genomic_DNA"/>
</dbReference>
<reference evidence="2 3" key="1">
    <citation type="journal article" date="2014" name="Genome Announc.">
        <title>Draft Genome Sequence of Streptomyces roseochromogenes subsp. oscitans DS 12.976, Producer of the Aminocoumarin Antibiotic Clorobiocin.</title>
        <authorList>
            <person name="Ruckert C."/>
            <person name="Kalinowski J."/>
            <person name="Heide L."/>
            <person name="Apel A.K."/>
        </authorList>
    </citation>
    <scope>NUCLEOTIDE SEQUENCE [LARGE SCALE GENOMIC DNA]</scope>
    <source>
        <strain evidence="2 3">DS 12.976</strain>
        <plasmid evidence="2">pSros1</plasmid>
    </source>
</reference>
<protein>
    <submittedName>
        <fullName evidence="2">Uncharacterized protein</fullName>
    </submittedName>
</protein>
<accession>V6JEB7</accession>
<dbReference type="PATRIC" id="fig|1352936.5.peg.9516"/>
<keyword evidence="3" id="KW-1185">Reference proteome</keyword>
<geneLocation type="plasmid" evidence="2 3">
    <name>pSros1</name>
</geneLocation>
<sequence>MTALYADLEVARTLPAHPVTITALDDGIGDVTWGCTLECPAPCPMADQLRRADWAQLAGDRPAGEYLAVPAARGVDLVRAGSVVADPNGYPVTSAGMTAQPTLPEPFQALADRIDSFEPGTLERELFLTKLLKAVPELQVYLAELRRQDANTLKDNGVSYTDQSKYLTANGAPMSPNSVSNMARGVLSGKDMVRKGTAAAPTRTRKPATDKSA</sequence>
<comment type="caution">
    <text evidence="2">The sequence shown here is derived from an EMBL/GenBank/DDBJ whole genome shotgun (WGS) entry which is preliminary data.</text>
</comment>
<evidence type="ECO:0000313" key="2">
    <source>
        <dbReference type="EMBL" id="EST18073.1"/>
    </source>
</evidence>
<proteinExistence type="predicted"/>